<dbReference type="GO" id="GO:0046872">
    <property type="term" value="F:metal ion binding"/>
    <property type="evidence" value="ECO:0007669"/>
    <property type="project" value="UniProtKB-KW"/>
</dbReference>
<dbReference type="InterPro" id="IPR017900">
    <property type="entry name" value="4Fe4S_Fe_S_CS"/>
</dbReference>
<dbReference type="Gene3D" id="3.40.50.300">
    <property type="entry name" value="P-loop containing nucleotide triphosphate hydrolases"/>
    <property type="match status" value="1"/>
</dbReference>
<dbReference type="AlphaFoldDB" id="A0A1V1P657"/>
<keyword evidence="1" id="KW-0479">Metal-binding</keyword>
<accession>A0A1V1P657</accession>
<protein>
    <submittedName>
        <fullName evidence="5">Cobyrinic acid ac-diamide synthase</fullName>
    </submittedName>
</protein>
<dbReference type="EMBL" id="ATBP01000446">
    <property type="protein sequence ID" value="ETR70300.1"/>
    <property type="molecule type" value="Genomic_DNA"/>
</dbReference>
<dbReference type="PANTHER" id="PTHR43063">
    <property type="entry name" value="4FE-4S CLUSTER CONTAINING PARA FAMILY ATPASE PROTEIN"/>
    <property type="match status" value="1"/>
</dbReference>
<dbReference type="PROSITE" id="PS51379">
    <property type="entry name" value="4FE4S_FER_2"/>
    <property type="match status" value="2"/>
</dbReference>
<keyword evidence="3" id="KW-0411">Iron-sulfur</keyword>
<comment type="caution">
    <text evidence="5">The sequence shown here is derived from an EMBL/GenBank/DDBJ whole genome shotgun (WGS) entry which is preliminary data.</text>
</comment>
<dbReference type="SUPFAM" id="SSF54862">
    <property type="entry name" value="4Fe-4S ferredoxins"/>
    <property type="match status" value="1"/>
</dbReference>
<dbReference type="Pfam" id="PF00037">
    <property type="entry name" value="Fer4"/>
    <property type="match status" value="2"/>
</dbReference>
<dbReference type="PROSITE" id="PS00198">
    <property type="entry name" value="4FE4S_FER_1"/>
    <property type="match status" value="2"/>
</dbReference>
<feature type="domain" description="4Fe-4S ferredoxin-type" evidence="4">
    <location>
        <begin position="88"/>
        <end position="117"/>
    </location>
</feature>
<dbReference type="PANTHER" id="PTHR43063:SF1">
    <property type="entry name" value="4FE-4S CLUSTER CONTAINING PARA FAMILY ATPASE PROTEIN"/>
    <property type="match status" value="1"/>
</dbReference>
<evidence type="ECO:0000259" key="4">
    <source>
        <dbReference type="PROSITE" id="PS51379"/>
    </source>
</evidence>
<sequence>MKIAVASGKGGTGKTTISVNIAMSLPPPVQLLDCDVEEPNAHIFLKPKGIEKSNVTRMVPEVDLDKCDYCGACGDICEFKAITVLKDATVMTFHEMCHGCKGCVMVCPQSAIREKARVFGTLEKGKARHVECIHGVLNVGEAMSPPLIARVQQEIWSKGITIIDAPPGTSCPMIETVRRADYVILVTEPTPFGLNDLKLAVEAVRILNLPFGIVINRSDIGDQKVNDYARLEQIPVLLEIPHNRDIAVAYSKGELMIDVIPDMKEKFQQMINQIIKQGGK</sequence>
<dbReference type="InterPro" id="IPR017896">
    <property type="entry name" value="4Fe4S_Fe-S-bd"/>
</dbReference>
<evidence type="ECO:0000256" key="2">
    <source>
        <dbReference type="ARBA" id="ARBA00023004"/>
    </source>
</evidence>
<dbReference type="GO" id="GO:0051536">
    <property type="term" value="F:iron-sulfur cluster binding"/>
    <property type="evidence" value="ECO:0007669"/>
    <property type="project" value="UniProtKB-KW"/>
</dbReference>
<name>A0A1V1P657_9BACT</name>
<proteinExistence type="predicted"/>
<evidence type="ECO:0000256" key="1">
    <source>
        <dbReference type="ARBA" id="ARBA00022723"/>
    </source>
</evidence>
<reference evidence="6" key="1">
    <citation type="submission" date="2012-11" db="EMBL/GenBank/DDBJ databases">
        <authorList>
            <person name="Lucero-Rivera Y.E."/>
            <person name="Tovar-Ramirez D."/>
        </authorList>
    </citation>
    <scope>NUCLEOTIDE SEQUENCE [LARGE SCALE GENOMIC DNA]</scope>
    <source>
        <strain evidence="6">Araruama</strain>
    </source>
</reference>
<evidence type="ECO:0000313" key="6">
    <source>
        <dbReference type="Proteomes" id="UP000189670"/>
    </source>
</evidence>
<organism evidence="5 6">
    <name type="scientific">Candidatus Magnetoglobus multicellularis str. Araruama</name>
    <dbReference type="NCBI Taxonomy" id="890399"/>
    <lineage>
        <taxon>Bacteria</taxon>
        <taxon>Pseudomonadati</taxon>
        <taxon>Thermodesulfobacteriota</taxon>
        <taxon>Desulfobacteria</taxon>
        <taxon>Desulfobacterales</taxon>
        <taxon>Desulfobacteraceae</taxon>
        <taxon>Candidatus Magnetoglobus</taxon>
    </lineage>
</organism>
<evidence type="ECO:0000256" key="3">
    <source>
        <dbReference type="ARBA" id="ARBA00023014"/>
    </source>
</evidence>
<dbReference type="InterPro" id="IPR002586">
    <property type="entry name" value="CobQ/CobB/MinD/ParA_Nub-bd_dom"/>
</dbReference>
<dbReference type="CDD" id="cd03110">
    <property type="entry name" value="SIMIBI_bact_arch"/>
    <property type="match status" value="1"/>
</dbReference>
<gene>
    <name evidence="5" type="ORF">OMM_03337</name>
</gene>
<keyword evidence="2" id="KW-0408">Iron</keyword>
<dbReference type="Gene3D" id="3.30.70.20">
    <property type="match status" value="1"/>
</dbReference>
<feature type="domain" description="4Fe-4S ferredoxin-type" evidence="4">
    <location>
        <begin position="58"/>
        <end position="87"/>
    </location>
</feature>
<dbReference type="Proteomes" id="UP000189670">
    <property type="component" value="Unassembled WGS sequence"/>
</dbReference>
<dbReference type="InterPro" id="IPR027417">
    <property type="entry name" value="P-loop_NTPase"/>
</dbReference>
<dbReference type="Pfam" id="PF01656">
    <property type="entry name" value="CbiA"/>
    <property type="match status" value="1"/>
</dbReference>
<dbReference type="SUPFAM" id="SSF52540">
    <property type="entry name" value="P-loop containing nucleoside triphosphate hydrolases"/>
    <property type="match status" value="1"/>
</dbReference>
<evidence type="ECO:0000313" key="5">
    <source>
        <dbReference type="EMBL" id="ETR70300.1"/>
    </source>
</evidence>